<organism evidence="2 3">
    <name type="scientific">Kipferlia bialata</name>
    <dbReference type="NCBI Taxonomy" id="797122"/>
    <lineage>
        <taxon>Eukaryota</taxon>
        <taxon>Metamonada</taxon>
        <taxon>Carpediemonas-like organisms</taxon>
        <taxon>Kipferlia</taxon>
    </lineage>
</organism>
<sequence>MTVGVSLCPGVHCEGTDGHTLNDLTAPHPPSKGMSEASVFGVGLSMAGVLLAAAVLLLVAPLGPYPVYGFQTGEAPEWLEPLVDTDLASFWMGDQVYTDRQPVSLGLTLSWDAIEACAAEEVLLPLENATVPSFYSCSDHTTHTVTALSADTVLVRQTVDRPPVTENALYTTRYTTETGPASLSVGWVQSKWDTRGLLRAASDIDTTTDGDGVYVTCSSSRALAAAVCCFGASAALVLTGVCVWHKRKAHTQSLGQCLDMAESGAGERPLSLSYQPEAVV</sequence>
<evidence type="ECO:0000313" key="2">
    <source>
        <dbReference type="EMBL" id="GIQ81492.1"/>
    </source>
</evidence>
<dbReference type="Proteomes" id="UP000265618">
    <property type="component" value="Unassembled WGS sequence"/>
</dbReference>
<keyword evidence="3" id="KW-1185">Reference proteome</keyword>
<evidence type="ECO:0000256" key="1">
    <source>
        <dbReference type="SAM" id="Phobius"/>
    </source>
</evidence>
<gene>
    <name evidence="2" type="ORF">KIPB_002456</name>
</gene>
<comment type="caution">
    <text evidence="2">The sequence shown here is derived from an EMBL/GenBank/DDBJ whole genome shotgun (WGS) entry which is preliminary data.</text>
</comment>
<accession>A0A9K3GG55</accession>
<dbReference type="EMBL" id="BDIP01000410">
    <property type="protein sequence ID" value="GIQ81492.1"/>
    <property type="molecule type" value="Genomic_DNA"/>
</dbReference>
<dbReference type="AlphaFoldDB" id="A0A9K3GG55"/>
<proteinExistence type="predicted"/>
<keyword evidence="1" id="KW-1133">Transmembrane helix</keyword>
<keyword evidence="1" id="KW-0812">Transmembrane</keyword>
<name>A0A9K3GG55_9EUKA</name>
<evidence type="ECO:0000313" key="3">
    <source>
        <dbReference type="Proteomes" id="UP000265618"/>
    </source>
</evidence>
<reference evidence="2 3" key="1">
    <citation type="journal article" date="2018" name="PLoS ONE">
        <title>The draft genome of Kipferlia bialata reveals reductive genome evolution in fornicate parasites.</title>
        <authorList>
            <person name="Tanifuji G."/>
            <person name="Takabayashi S."/>
            <person name="Kume K."/>
            <person name="Takagi M."/>
            <person name="Nakayama T."/>
            <person name="Kamikawa R."/>
            <person name="Inagaki Y."/>
            <person name="Hashimoto T."/>
        </authorList>
    </citation>
    <scope>NUCLEOTIDE SEQUENCE [LARGE SCALE GENOMIC DNA]</scope>
    <source>
        <strain evidence="2">NY0173</strain>
    </source>
</reference>
<keyword evidence="1" id="KW-0472">Membrane</keyword>
<feature type="transmembrane region" description="Helical" evidence="1">
    <location>
        <begin position="222"/>
        <end position="244"/>
    </location>
</feature>
<feature type="transmembrane region" description="Helical" evidence="1">
    <location>
        <begin position="39"/>
        <end position="60"/>
    </location>
</feature>
<protein>
    <submittedName>
        <fullName evidence="2">Uncharacterized protein</fullName>
    </submittedName>
</protein>